<organism evidence="9 10">
    <name type="scientific">Salinomyces thailandicus</name>
    <dbReference type="NCBI Taxonomy" id="706561"/>
    <lineage>
        <taxon>Eukaryota</taxon>
        <taxon>Fungi</taxon>
        <taxon>Dikarya</taxon>
        <taxon>Ascomycota</taxon>
        <taxon>Pezizomycotina</taxon>
        <taxon>Dothideomycetes</taxon>
        <taxon>Dothideomycetidae</taxon>
        <taxon>Mycosphaerellales</taxon>
        <taxon>Teratosphaeriaceae</taxon>
        <taxon>Salinomyces</taxon>
    </lineage>
</organism>
<evidence type="ECO:0000256" key="1">
    <source>
        <dbReference type="ARBA" id="ARBA00001970"/>
    </source>
</evidence>
<proteinExistence type="inferred from homology"/>
<evidence type="ECO:0000259" key="8">
    <source>
        <dbReference type="PROSITE" id="PS51405"/>
    </source>
</evidence>
<keyword evidence="6" id="KW-0408">Iron</keyword>
<dbReference type="Proteomes" id="UP000308549">
    <property type="component" value="Unassembled WGS sequence"/>
</dbReference>
<gene>
    <name evidence="9" type="ORF">B0A50_08210</name>
</gene>
<dbReference type="PANTHER" id="PTHR33577:SF15">
    <property type="entry name" value="HEME HALOPEROXIDASE FAMILY PROFILE DOMAIN-CONTAINING PROTEIN"/>
    <property type="match status" value="1"/>
</dbReference>
<dbReference type="Gene3D" id="1.10.489.10">
    <property type="entry name" value="Chloroperoxidase-like"/>
    <property type="match status" value="1"/>
</dbReference>
<evidence type="ECO:0000313" key="9">
    <source>
        <dbReference type="EMBL" id="TKA22153.1"/>
    </source>
</evidence>
<evidence type="ECO:0000256" key="2">
    <source>
        <dbReference type="ARBA" id="ARBA00022559"/>
    </source>
</evidence>
<sequence>MAEGRSPAANDVLESLNKRAATCPTHLTRQGAAPYSSYYPSMYTGAKNGKPGTGKGGALVPAAGDTAHAYTAPGPRDIRGPCPGLNALANHNFISHDGITTYTEMVDAAQNVYNWKYDLASFVATFGIIQDGNILTQVLSIGCFGGLSVPDTGLNTHNKFEADASMARTDYALSPSGDAYTVNGTLFGQLVDDCQSSDYSLDCMGKFNQRRFNQSLSTNGDFFNGPLAFFTLGTCQLPLNSFANFASGSPNPTKDTISSFWGTTQNADGTWTYNRNESIPEYWYNRPEAYAFGTIIDQIFSSYQTYPAPLGGNTGAPNTFAGLNYPGFVQDGALTNATPEGVACLLLNLVTFGLPTSLTQMLQVTAKQAGFATGKLGSLLSEFECAS</sequence>
<accession>A0A4U0TJX0</accession>
<dbReference type="PROSITE" id="PS51405">
    <property type="entry name" value="HEME_HALOPEROXIDASE"/>
    <property type="match status" value="1"/>
</dbReference>
<comment type="caution">
    <text evidence="9">The sequence shown here is derived from an EMBL/GenBank/DDBJ whole genome shotgun (WGS) entry which is preliminary data.</text>
</comment>
<evidence type="ECO:0000256" key="4">
    <source>
        <dbReference type="ARBA" id="ARBA00022723"/>
    </source>
</evidence>
<dbReference type="Pfam" id="PF01328">
    <property type="entry name" value="Peroxidase_2"/>
    <property type="match status" value="1"/>
</dbReference>
<reference evidence="9 10" key="1">
    <citation type="submission" date="2017-03" db="EMBL/GenBank/DDBJ databases">
        <title>Genomes of endolithic fungi from Antarctica.</title>
        <authorList>
            <person name="Coleine C."/>
            <person name="Masonjones S."/>
            <person name="Stajich J.E."/>
        </authorList>
    </citation>
    <scope>NUCLEOTIDE SEQUENCE [LARGE SCALE GENOMIC DNA]</scope>
    <source>
        <strain evidence="9 10">CCFEE 6315</strain>
    </source>
</reference>
<comment type="cofactor">
    <cofactor evidence="1">
        <name>heme b</name>
        <dbReference type="ChEBI" id="CHEBI:60344"/>
    </cofactor>
</comment>
<dbReference type="EMBL" id="NAJL01000083">
    <property type="protein sequence ID" value="TKA22153.1"/>
    <property type="molecule type" value="Genomic_DNA"/>
</dbReference>
<protein>
    <recommendedName>
        <fullName evidence="8">Heme haloperoxidase family profile domain-containing protein</fullName>
    </recommendedName>
</protein>
<evidence type="ECO:0000256" key="7">
    <source>
        <dbReference type="ARBA" id="ARBA00025795"/>
    </source>
</evidence>
<comment type="similarity">
    <text evidence="7">Belongs to the chloroperoxidase family.</text>
</comment>
<evidence type="ECO:0000256" key="3">
    <source>
        <dbReference type="ARBA" id="ARBA00022617"/>
    </source>
</evidence>
<keyword evidence="3" id="KW-0349">Heme</keyword>
<keyword evidence="4" id="KW-0479">Metal-binding</keyword>
<keyword evidence="5" id="KW-0560">Oxidoreductase</keyword>
<dbReference type="InterPro" id="IPR000028">
    <property type="entry name" value="Chloroperoxidase"/>
</dbReference>
<dbReference type="GO" id="GO:0004601">
    <property type="term" value="F:peroxidase activity"/>
    <property type="evidence" value="ECO:0007669"/>
    <property type="project" value="UniProtKB-KW"/>
</dbReference>
<dbReference type="OrthoDB" id="407298at2759"/>
<dbReference type="AlphaFoldDB" id="A0A4U0TJX0"/>
<dbReference type="InterPro" id="IPR036851">
    <property type="entry name" value="Chloroperoxidase-like_sf"/>
</dbReference>
<feature type="domain" description="Heme haloperoxidase family profile" evidence="8">
    <location>
        <begin position="66"/>
        <end position="301"/>
    </location>
</feature>
<evidence type="ECO:0000313" key="10">
    <source>
        <dbReference type="Proteomes" id="UP000308549"/>
    </source>
</evidence>
<evidence type="ECO:0000256" key="5">
    <source>
        <dbReference type="ARBA" id="ARBA00023002"/>
    </source>
</evidence>
<keyword evidence="10" id="KW-1185">Reference proteome</keyword>
<name>A0A4U0TJX0_9PEZI</name>
<keyword evidence="2" id="KW-0575">Peroxidase</keyword>
<dbReference type="GO" id="GO:0046872">
    <property type="term" value="F:metal ion binding"/>
    <property type="evidence" value="ECO:0007669"/>
    <property type="project" value="UniProtKB-KW"/>
</dbReference>
<dbReference type="PANTHER" id="PTHR33577">
    <property type="entry name" value="STERIGMATOCYSTIN BIOSYNTHESIS PEROXIDASE STCC-RELATED"/>
    <property type="match status" value="1"/>
</dbReference>
<evidence type="ECO:0000256" key="6">
    <source>
        <dbReference type="ARBA" id="ARBA00023004"/>
    </source>
</evidence>
<dbReference type="SUPFAM" id="SSF47571">
    <property type="entry name" value="Cloroperoxidase"/>
    <property type="match status" value="1"/>
</dbReference>